<reference evidence="3" key="1">
    <citation type="submission" date="2018-07" db="EMBL/GenBank/DDBJ databases">
        <authorList>
            <person name="Safronova V.I."/>
            <person name="Chirak E.R."/>
            <person name="Sazanova A.L."/>
        </authorList>
    </citation>
    <scope>NUCLEOTIDE SEQUENCE [LARGE SCALE GENOMIC DNA]</scope>
    <source>
        <strain evidence="3">RCAM04685</strain>
    </source>
</reference>
<dbReference type="Proteomes" id="UP000255207">
    <property type="component" value="Unassembled WGS sequence"/>
</dbReference>
<feature type="transmembrane region" description="Helical" evidence="1">
    <location>
        <begin position="86"/>
        <end position="104"/>
    </location>
</feature>
<evidence type="ECO:0000313" key="3">
    <source>
        <dbReference type="Proteomes" id="UP000255207"/>
    </source>
</evidence>
<organism evidence="2 3">
    <name type="scientific">Bosea caraganae</name>
    <dbReference type="NCBI Taxonomy" id="2763117"/>
    <lineage>
        <taxon>Bacteria</taxon>
        <taxon>Pseudomonadati</taxon>
        <taxon>Pseudomonadota</taxon>
        <taxon>Alphaproteobacteria</taxon>
        <taxon>Hyphomicrobiales</taxon>
        <taxon>Boseaceae</taxon>
        <taxon>Bosea</taxon>
    </lineage>
</organism>
<keyword evidence="1" id="KW-0812">Transmembrane</keyword>
<evidence type="ECO:0000313" key="2">
    <source>
        <dbReference type="EMBL" id="RDJ22511.1"/>
    </source>
</evidence>
<comment type="caution">
    <text evidence="2">The sequence shown here is derived from an EMBL/GenBank/DDBJ whole genome shotgun (WGS) entry which is preliminary data.</text>
</comment>
<keyword evidence="3" id="KW-1185">Reference proteome</keyword>
<dbReference type="OrthoDB" id="8156128at2"/>
<evidence type="ECO:0000256" key="1">
    <source>
        <dbReference type="SAM" id="Phobius"/>
    </source>
</evidence>
<keyword evidence="1" id="KW-1133">Transmembrane helix</keyword>
<sequence>MATTSNKFPPDVPKDWDEAQDEIGNAAEGLTAKAADLAARAGDTVKDGYYRAKDAIGDPGEAVREAGRYAQDGSETVIRAVERHPLVAFGLGALSVGLIAWASLRPSPPQWQPDYGRLRQLFSDYGGDDALKAGESAVKTGQGWLQAHSGQAQDYARDGGRYLARRTEREPLAAIVGIGLAVYVIGSLLSSGSSEPEPPRRRSSAKR</sequence>
<dbReference type="RefSeq" id="WP_114830841.1">
    <property type="nucleotide sequence ID" value="NZ_QQTO01000042.1"/>
</dbReference>
<dbReference type="EMBL" id="QQTP01000010">
    <property type="protein sequence ID" value="RDJ22511.1"/>
    <property type="molecule type" value="Genomic_DNA"/>
</dbReference>
<accession>A0A370L2V7</accession>
<feature type="transmembrane region" description="Helical" evidence="1">
    <location>
        <begin position="172"/>
        <end position="192"/>
    </location>
</feature>
<gene>
    <name evidence="2" type="ORF">DWE98_18910</name>
</gene>
<name>A0A370L2V7_9HYPH</name>
<dbReference type="AlphaFoldDB" id="A0A370L2V7"/>
<evidence type="ECO:0008006" key="4">
    <source>
        <dbReference type="Google" id="ProtNLM"/>
    </source>
</evidence>
<proteinExistence type="predicted"/>
<keyword evidence="1" id="KW-0472">Membrane</keyword>
<protein>
    <recommendedName>
        <fullName evidence="4">CsbD family protein</fullName>
    </recommendedName>
</protein>